<evidence type="ECO:0000313" key="1">
    <source>
        <dbReference type="EMBL" id="KAK3706890.1"/>
    </source>
</evidence>
<comment type="caution">
    <text evidence="1">The sequence shown here is derived from an EMBL/GenBank/DDBJ whole genome shotgun (WGS) entry which is preliminary data.</text>
</comment>
<protein>
    <submittedName>
        <fullName evidence="1">Uncharacterized protein</fullName>
    </submittedName>
</protein>
<reference evidence="1" key="1">
    <citation type="journal article" date="2023" name="G3 (Bethesda)">
        <title>A reference genome for the long-term kleptoplast-retaining sea slug Elysia crispata morphotype clarki.</title>
        <authorList>
            <person name="Eastman K.E."/>
            <person name="Pendleton A.L."/>
            <person name="Shaikh M.A."/>
            <person name="Suttiyut T."/>
            <person name="Ogas R."/>
            <person name="Tomko P."/>
            <person name="Gavelis G."/>
            <person name="Widhalm J.R."/>
            <person name="Wisecaver J.H."/>
        </authorList>
    </citation>
    <scope>NUCLEOTIDE SEQUENCE</scope>
    <source>
        <strain evidence="1">ECLA1</strain>
    </source>
</reference>
<dbReference type="EMBL" id="JAWDGP010007736">
    <property type="protein sequence ID" value="KAK3706890.1"/>
    <property type="molecule type" value="Genomic_DNA"/>
</dbReference>
<dbReference type="AlphaFoldDB" id="A0AAE0XSG2"/>
<dbReference type="Proteomes" id="UP001283361">
    <property type="component" value="Unassembled WGS sequence"/>
</dbReference>
<sequence>MVLLGIRSSRTADLAYSRSSYNYVTHVDLQSNQTYRFETSPTNPLLHSPTQPIKIYIYPPVWHQPRCTETVSINRLTTAFVMQFGNSKEYTSQLPRGATADKNQDPQFFSRALQLFSRMIGLVPFQLAALEESNADLYDSADE</sequence>
<accession>A0AAE0XSG2</accession>
<keyword evidence="2" id="KW-1185">Reference proteome</keyword>
<gene>
    <name evidence="1" type="ORF">RRG08_051293</name>
</gene>
<evidence type="ECO:0000313" key="2">
    <source>
        <dbReference type="Proteomes" id="UP001283361"/>
    </source>
</evidence>
<proteinExistence type="predicted"/>
<name>A0AAE0XSG2_9GAST</name>
<organism evidence="1 2">
    <name type="scientific">Elysia crispata</name>
    <name type="common">lettuce slug</name>
    <dbReference type="NCBI Taxonomy" id="231223"/>
    <lineage>
        <taxon>Eukaryota</taxon>
        <taxon>Metazoa</taxon>
        <taxon>Spiralia</taxon>
        <taxon>Lophotrochozoa</taxon>
        <taxon>Mollusca</taxon>
        <taxon>Gastropoda</taxon>
        <taxon>Heterobranchia</taxon>
        <taxon>Euthyneura</taxon>
        <taxon>Panpulmonata</taxon>
        <taxon>Sacoglossa</taxon>
        <taxon>Placobranchoidea</taxon>
        <taxon>Plakobranchidae</taxon>
        <taxon>Elysia</taxon>
    </lineage>
</organism>